<dbReference type="EMBL" id="CACVBM020000788">
    <property type="protein sequence ID" value="CAA7023581.1"/>
    <property type="molecule type" value="Genomic_DNA"/>
</dbReference>
<protein>
    <recommendedName>
        <fullName evidence="3">Reverse transcriptase zinc-binding domain-containing protein</fullName>
    </recommendedName>
</protein>
<comment type="caution">
    <text evidence="1">The sequence shown here is derived from an EMBL/GenBank/DDBJ whole genome shotgun (WGS) entry which is preliminary data.</text>
</comment>
<evidence type="ECO:0000313" key="1">
    <source>
        <dbReference type="EMBL" id="CAA7023581.1"/>
    </source>
</evidence>
<keyword evidence="2" id="KW-1185">Reference proteome</keyword>
<dbReference type="Proteomes" id="UP000467841">
    <property type="component" value="Unassembled WGS sequence"/>
</dbReference>
<dbReference type="OrthoDB" id="1727818at2759"/>
<evidence type="ECO:0000313" key="2">
    <source>
        <dbReference type="Proteomes" id="UP000467841"/>
    </source>
</evidence>
<accession>A0A6D2I664</accession>
<gene>
    <name evidence="1" type="ORF">MERR_LOCUS10816</name>
</gene>
<name>A0A6D2I664_9BRAS</name>
<organism evidence="1 2">
    <name type="scientific">Microthlaspi erraticum</name>
    <dbReference type="NCBI Taxonomy" id="1685480"/>
    <lineage>
        <taxon>Eukaryota</taxon>
        <taxon>Viridiplantae</taxon>
        <taxon>Streptophyta</taxon>
        <taxon>Embryophyta</taxon>
        <taxon>Tracheophyta</taxon>
        <taxon>Spermatophyta</taxon>
        <taxon>Magnoliopsida</taxon>
        <taxon>eudicotyledons</taxon>
        <taxon>Gunneridae</taxon>
        <taxon>Pentapetalae</taxon>
        <taxon>rosids</taxon>
        <taxon>malvids</taxon>
        <taxon>Brassicales</taxon>
        <taxon>Brassicaceae</taxon>
        <taxon>Coluteocarpeae</taxon>
        <taxon>Microthlaspi</taxon>
    </lineage>
</organism>
<dbReference type="AlphaFoldDB" id="A0A6D2I664"/>
<sequence>MRMDPQCVRCGMGDETINHMLFECPPARQAWALSPIPTPSEHFPTDALYSNMAHLFWNLPDNDDMLIFPWLLWFIWKARNSKVFSNDDHNPQDVLESAIMEARAWAAAQTVTERVNINSFTQASPAPLGEWCQIDRAWKVTECRAGLGCMLVHNKRRMNFQTDCAQLVKMVSKPTELPAFAILLEEVAKCRGMFQAFSLTYIPDSSSAPRCVLHKLSSTDSASRPDLGT</sequence>
<proteinExistence type="predicted"/>
<reference evidence="1" key="1">
    <citation type="submission" date="2020-01" db="EMBL/GenBank/DDBJ databases">
        <authorList>
            <person name="Mishra B."/>
        </authorList>
    </citation>
    <scope>NUCLEOTIDE SEQUENCE [LARGE SCALE GENOMIC DNA]</scope>
</reference>
<evidence type="ECO:0008006" key="3">
    <source>
        <dbReference type="Google" id="ProtNLM"/>
    </source>
</evidence>